<dbReference type="Pfam" id="PF24607">
    <property type="entry name" value="CBM_AftD"/>
    <property type="match status" value="1"/>
</dbReference>
<dbReference type="EMBL" id="JAGSNF010000003">
    <property type="protein sequence ID" value="MBR7742187.1"/>
    <property type="molecule type" value="Genomic_DNA"/>
</dbReference>
<evidence type="ECO:0000256" key="1">
    <source>
        <dbReference type="SAM" id="MobiDB-lite"/>
    </source>
</evidence>
<feature type="transmembrane region" description="Helical" evidence="2">
    <location>
        <begin position="1230"/>
        <end position="1250"/>
    </location>
</feature>
<dbReference type="InterPro" id="IPR056997">
    <property type="entry name" value="CBM_AftD"/>
</dbReference>
<dbReference type="Proteomes" id="UP000677016">
    <property type="component" value="Unassembled WGS sequence"/>
</dbReference>
<feature type="transmembrane region" description="Helical" evidence="2">
    <location>
        <begin position="1270"/>
        <end position="1295"/>
    </location>
</feature>
<feature type="transmembrane region" description="Helical" evidence="2">
    <location>
        <begin position="141"/>
        <end position="161"/>
    </location>
</feature>
<evidence type="ECO:0000256" key="2">
    <source>
        <dbReference type="SAM" id="Phobius"/>
    </source>
</evidence>
<dbReference type="InterPro" id="IPR021798">
    <property type="entry name" value="AftD_N"/>
</dbReference>
<feature type="domain" description="Alpha-(1-&gt;3)-arabinofuranosyltransferase N-terminal GT-C" evidence="3">
    <location>
        <begin position="24"/>
        <end position="673"/>
    </location>
</feature>
<gene>
    <name evidence="5" type="ORF">KC207_02625</name>
</gene>
<sequence length="1440" mass="150841">MTRRTDDAAVWRSRLDRLLPSVFLVALAFVQRPGWTAADTKLDLVVDPAGFLGRALSLWDPLAAGGQLQNQAYGYLFPMGPFFLLGDALRLPGWVVQRLWWALVLVLAYHGARRVLERLGVGTGWSRVVGAFTYALAPRMLVGLGAISSEIWPMAVAPWVLLPLLAVRPGDERSAALRSGVAVLALGAVNAVASLATLVLPAWWILTRRGRPRRLLLGWWSVAVVLASAWWVGPLVLLGRYSPPFLDWIEDARVTTSVASVTEALRGTTQWIATIGGSQAAVWPAGWVVLTSRNVVLLGLVVVLAGLLGLALARGPWAGFARGGLLLGLVLVTFGHLGGVAPPWAGAEADLLDRALAPFRNTHKFEPVVRLPLALGVAHALPLAVTWLRSRGAPWPALAPALVVTALVGQTAVPAALGVVQRGPFVAVPAAWSETARWLADHDDGGRTLLLPGGNAPARFWGEPKDEPLQPYAESPWVVRDAVPLGSAGATRILNAVETRVAQGRGGEELRALLEALAVTRVVVVADHARPGAGTTPPVVVRAALVRSGATSVAAFGDVVGGSTDVAVASDWGLDRPLRELEVLDVGTGSRIAPTERVPLATLARYAGGPEGATALPAAGAGVLTTEPGASAAAGPVVVTDTLQRRRAGFATATDLYGPLRSADEDYRSARAVHDYWPAPLGETSPGLTDAQTVRVDDGEARADASSSLAEPALGQGRELASDPWRAFDLSGETAWTSSGFSPEGQWLGLTWAEPLLPPASVEVVLDTERGADVAALTVTTDAGTLRTPVTTPSLAGDDVDPERYRVAVEVPPGPTTGLRLEVAAVRDGGRTVRVRDVGAGVLPRTEPAVRLPVTELRPDVVTLGASGDDRPACHPLANGVLACSPGYARTGEEATQMRRVVRLEEARTFEVTGSAVATGVGADALLRRLDGVRASGSSRWLTEPGVSPQLVVDGDPGTYWAADPDDERPTLTVRWPGRRTVEGLRLTVASDVAGRRPTAVEVTLGGRTVRRVLDRDGVVDLPTTRTDRVRVVVTDTTSQDALTAAGRRPMPVVVGDVALLGDPWPVGPTGEDPVVVPCGLGPTVQAGGVDHPTSVEGTRADVLGRADLSLRVCAPVALGAGEQRVQTLASGQLAVRSLVLDARPDRAPSPASTPVRVLRWESTSRTVDVGTARDVDTVVVVRENANAGWTARAGGTELRPVRVDGWAQGWVVPAGVSGPVDLVFGPQRLLVLSLGLGAVLAASLVALAARSGRRRGAPVLEAATAPGAAPVLVVVALTGVGGVVGAVAAGAALLARRLPAAWVAPVAGAASLGWLAWAAARPWPHPAASNRDLVSGVLALLLVALACTRRRRGAGPPRRTLRRGPVTGPGLDGGLDEVPAQGRHDDRHREGEEHRDPEAPLEDVETQHLADPEHERQVPEEDAVADRPAVDEDPRRQDP</sequence>
<dbReference type="GO" id="GO:0016740">
    <property type="term" value="F:transferase activity"/>
    <property type="evidence" value="ECO:0007669"/>
    <property type="project" value="InterPro"/>
</dbReference>
<organism evidence="5 6">
    <name type="scientific">Phycicoccus avicenniae</name>
    <dbReference type="NCBI Taxonomy" id="2828860"/>
    <lineage>
        <taxon>Bacteria</taxon>
        <taxon>Bacillati</taxon>
        <taxon>Actinomycetota</taxon>
        <taxon>Actinomycetes</taxon>
        <taxon>Micrococcales</taxon>
        <taxon>Intrasporangiaceae</taxon>
        <taxon>Phycicoccus</taxon>
    </lineage>
</organism>
<keyword evidence="6" id="KW-1185">Reference proteome</keyword>
<reference evidence="5" key="1">
    <citation type="submission" date="2021-04" db="EMBL/GenBank/DDBJ databases">
        <title>Phycicoccus avicenniae sp. nov., a novel endophytic actinomycetes isolated from branch of Avicennia mariana.</title>
        <authorList>
            <person name="Tuo L."/>
        </authorList>
    </citation>
    <scope>NUCLEOTIDE SEQUENCE</scope>
    <source>
        <strain evidence="5">BSK3Z-2</strain>
    </source>
</reference>
<feature type="compositionally biased region" description="Basic and acidic residues" evidence="1">
    <location>
        <begin position="1406"/>
        <end position="1440"/>
    </location>
</feature>
<dbReference type="SUPFAM" id="SSF49785">
    <property type="entry name" value="Galactose-binding domain-like"/>
    <property type="match status" value="1"/>
</dbReference>
<feature type="region of interest" description="Disordered" evidence="1">
    <location>
        <begin position="699"/>
        <end position="720"/>
    </location>
</feature>
<dbReference type="InterPro" id="IPR008979">
    <property type="entry name" value="Galactose-bd-like_sf"/>
</dbReference>
<proteinExistence type="predicted"/>
<feature type="transmembrane region" description="Helical" evidence="2">
    <location>
        <begin position="181"/>
        <end position="205"/>
    </location>
</feature>
<keyword evidence="2" id="KW-0812">Transmembrane</keyword>
<feature type="compositionally biased region" description="Low complexity" evidence="1">
    <location>
        <begin position="1355"/>
        <end position="1370"/>
    </location>
</feature>
<evidence type="ECO:0000313" key="6">
    <source>
        <dbReference type="Proteomes" id="UP000677016"/>
    </source>
</evidence>
<feature type="transmembrane region" description="Helical" evidence="2">
    <location>
        <begin position="217"/>
        <end position="238"/>
    </location>
</feature>
<feature type="transmembrane region" description="Helical" evidence="2">
    <location>
        <begin position="367"/>
        <end position="388"/>
    </location>
</feature>
<feature type="domain" description="Arabinofuranosyltransferase D third carbohydrate binding module" evidence="4">
    <location>
        <begin position="932"/>
        <end position="1062"/>
    </location>
</feature>
<comment type="caution">
    <text evidence="5">The sequence shown here is derived from an EMBL/GenBank/DDBJ whole genome shotgun (WGS) entry which is preliminary data.</text>
</comment>
<feature type="region of interest" description="Disordered" evidence="1">
    <location>
        <begin position="1354"/>
        <end position="1440"/>
    </location>
</feature>
<feature type="compositionally biased region" description="Basic and acidic residues" evidence="1">
    <location>
        <begin position="1383"/>
        <end position="1399"/>
    </location>
</feature>
<dbReference type="Gene3D" id="2.60.120.260">
    <property type="entry name" value="Galactose-binding domain-like"/>
    <property type="match status" value="1"/>
</dbReference>
<evidence type="ECO:0000259" key="4">
    <source>
        <dbReference type="Pfam" id="PF24607"/>
    </source>
</evidence>
<feature type="transmembrane region" description="Helical" evidence="2">
    <location>
        <begin position="1302"/>
        <end position="1321"/>
    </location>
</feature>
<feature type="transmembrane region" description="Helical" evidence="2">
    <location>
        <begin position="295"/>
        <end position="313"/>
    </location>
</feature>
<keyword evidence="2" id="KW-0472">Membrane</keyword>
<keyword evidence="2" id="KW-1133">Transmembrane helix</keyword>
<name>A0A941D806_9MICO</name>
<accession>A0A941D806</accession>
<dbReference type="Pfam" id="PF11847">
    <property type="entry name" value="GT-C_AftD"/>
    <property type="match status" value="1"/>
</dbReference>
<feature type="transmembrane region" description="Helical" evidence="2">
    <location>
        <begin position="325"/>
        <end position="347"/>
    </location>
</feature>
<evidence type="ECO:0000313" key="5">
    <source>
        <dbReference type="EMBL" id="MBR7742187.1"/>
    </source>
</evidence>
<protein>
    <submittedName>
        <fullName evidence="5">DUF3367 domain-containing protein</fullName>
    </submittedName>
</protein>
<evidence type="ECO:0000259" key="3">
    <source>
        <dbReference type="Pfam" id="PF11847"/>
    </source>
</evidence>